<dbReference type="PANTHER" id="PTHR19960">
    <property type="entry name" value="TEKTIN"/>
    <property type="match status" value="1"/>
</dbReference>
<comment type="subcellular location">
    <subcellularLocation>
        <location evidence="3">Cytoplasm</location>
        <location evidence="3">Cytoskeleton</location>
        <location evidence="3">Cilium axoneme</location>
    </subcellularLocation>
</comment>
<dbReference type="GO" id="GO:0005930">
    <property type="term" value="C:axoneme"/>
    <property type="evidence" value="ECO:0007669"/>
    <property type="project" value="UniProtKB-SubCell"/>
</dbReference>
<keyword evidence="3" id="KW-0282">Flagellum</keyword>
<evidence type="ECO:0000256" key="1">
    <source>
        <dbReference type="ARBA" id="ARBA00007209"/>
    </source>
</evidence>
<sequence>MEQTVMYSHLQPWRTIKSFGEKNSQVPKIGEIYKTPKSHPWRPTLGYENVQVMSLPSQSITNQLVDPCYTPINMSTEPLKFPNLVTGFERNPSHAARAALYTRYTPDEWNQKEVRLANEVIANCHYADKLKNTTLQLIKEAEERVDEGQRDSSRMLGQRVKEIEFWERELANELDRIIIGNNKMQECMRTLQRAIQDVEIPLSITQECLYHRESRRGTELIHDEPENALLNEVETIRNCRKKLEVFTDKCKEQLANGRAIQNEIEKDIDNKKLALEASDAFIKKSQLIRAQSGQLINEIDNVINEVAQESWKAWDYTNNALARRIHEILEAKSKLLVHLNNVQNEIFLVEKNIEQIKKAVEDKAMTMKVAHTRLEARIHRPYAELCRDAAQLRIVEEIETIRSMIDSLHKRLLECEAQQNQLLRSRSELENDLKAKMDALFIDREKCMSLRRSYPIVSTINY</sequence>
<gene>
    <name evidence="4" type="ORF">HICCMSTLAB_LOCUS2325</name>
</gene>
<name>A0A8J2H5L7_COTCN</name>
<evidence type="ECO:0000313" key="5">
    <source>
        <dbReference type="Proteomes" id="UP000786811"/>
    </source>
</evidence>
<comment type="caution">
    <text evidence="4">The sequence shown here is derived from an EMBL/GenBank/DDBJ whole genome shotgun (WGS) entry which is preliminary data.</text>
</comment>
<keyword evidence="3" id="KW-0966">Cell projection</keyword>
<accession>A0A8J2H5L7</accession>
<dbReference type="Pfam" id="PF03148">
    <property type="entry name" value="Tektin"/>
    <property type="match status" value="1"/>
</dbReference>
<organism evidence="4 5">
    <name type="scientific">Cotesia congregata</name>
    <name type="common">Parasitoid wasp</name>
    <name type="synonym">Apanteles congregatus</name>
    <dbReference type="NCBI Taxonomy" id="51543"/>
    <lineage>
        <taxon>Eukaryota</taxon>
        <taxon>Metazoa</taxon>
        <taxon>Ecdysozoa</taxon>
        <taxon>Arthropoda</taxon>
        <taxon>Hexapoda</taxon>
        <taxon>Insecta</taxon>
        <taxon>Pterygota</taxon>
        <taxon>Neoptera</taxon>
        <taxon>Endopterygota</taxon>
        <taxon>Hymenoptera</taxon>
        <taxon>Apocrita</taxon>
        <taxon>Ichneumonoidea</taxon>
        <taxon>Braconidae</taxon>
        <taxon>Microgastrinae</taxon>
        <taxon>Cotesia</taxon>
    </lineage>
</organism>
<dbReference type="GO" id="GO:0005634">
    <property type="term" value="C:nucleus"/>
    <property type="evidence" value="ECO:0007669"/>
    <property type="project" value="TreeGrafter"/>
</dbReference>
<evidence type="ECO:0000313" key="4">
    <source>
        <dbReference type="EMBL" id="CAG5076927.1"/>
    </source>
</evidence>
<dbReference type="Proteomes" id="UP000786811">
    <property type="component" value="Unassembled WGS sequence"/>
</dbReference>
<dbReference type="InterPro" id="IPR048256">
    <property type="entry name" value="Tektin-like"/>
</dbReference>
<dbReference type="InterPro" id="IPR000435">
    <property type="entry name" value="Tektins"/>
</dbReference>
<evidence type="ECO:0000256" key="3">
    <source>
        <dbReference type="RuleBase" id="RU367040"/>
    </source>
</evidence>
<comment type="similarity">
    <text evidence="1 3">Belongs to the tektin family.</text>
</comment>
<dbReference type="PRINTS" id="PR00511">
    <property type="entry name" value="TEKTIN"/>
</dbReference>
<reference evidence="4" key="1">
    <citation type="submission" date="2021-04" db="EMBL/GenBank/DDBJ databases">
        <authorList>
            <person name="Chebbi M.A.C M."/>
        </authorList>
    </citation>
    <scope>NUCLEOTIDE SEQUENCE</scope>
</reference>
<dbReference type="GO" id="GO:0015630">
    <property type="term" value="C:microtubule cytoskeleton"/>
    <property type="evidence" value="ECO:0007669"/>
    <property type="project" value="UniProtKB-UniRule"/>
</dbReference>
<dbReference type="GO" id="GO:0060294">
    <property type="term" value="P:cilium movement involved in cell motility"/>
    <property type="evidence" value="ECO:0007669"/>
    <property type="project" value="UniProtKB-UniRule"/>
</dbReference>
<keyword evidence="2" id="KW-0963">Cytoplasm</keyword>
<dbReference type="OrthoDB" id="9886517at2759"/>
<dbReference type="AlphaFoldDB" id="A0A8J2H5L7"/>
<dbReference type="EMBL" id="CAJNRD030001117">
    <property type="protein sequence ID" value="CAG5076927.1"/>
    <property type="molecule type" value="Genomic_DNA"/>
</dbReference>
<dbReference type="PANTHER" id="PTHR19960:SF11">
    <property type="entry name" value="TEKTIN"/>
    <property type="match status" value="1"/>
</dbReference>
<evidence type="ECO:0000256" key="2">
    <source>
        <dbReference type="ARBA" id="ARBA00022490"/>
    </source>
</evidence>
<proteinExistence type="inferred from homology"/>
<keyword evidence="5" id="KW-1185">Reference proteome</keyword>
<keyword evidence="3" id="KW-0969">Cilium</keyword>
<dbReference type="GO" id="GO:0060271">
    <property type="term" value="P:cilium assembly"/>
    <property type="evidence" value="ECO:0007669"/>
    <property type="project" value="UniProtKB-UniRule"/>
</dbReference>
<protein>
    <recommendedName>
        <fullName evidence="3">Tektin</fullName>
    </recommendedName>
</protein>